<organism evidence="2 3">
    <name type="scientific">Synaphobranchus kaupii</name>
    <name type="common">Kaup's arrowtooth eel</name>
    <dbReference type="NCBI Taxonomy" id="118154"/>
    <lineage>
        <taxon>Eukaryota</taxon>
        <taxon>Metazoa</taxon>
        <taxon>Chordata</taxon>
        <taxon>Craniata</taxon>
        <taxon>Vertebrata</taxon>
        <taxon>Euteleostomi</taxon>
        <taxon>Actinopterygii</taxon>
        <taxon>Neopterygii</taxon>
        <taxon>Teleostei</taxon>
        <taxon>Anguilliformes</taxon>
        <taxon>Synaphobranchidae</taxon>
        <taxon>Synaphobranchus</taxon>
    </lineage>
</organism>
<reference evidence="2" key="1">
    <citation type="journal article" date="2023" name="Science">
        <title>Genome structures resolve the early diversification of teleost fishes.</title>
        <authorList>
            <person name="Parey E."/>
            <person name="Louis A."/>
            <person name="Montfort J."/>
            <person name="Bouchez O."/>
            <person name="Roques C."/>
            <person name="Iampietro C."/>
            <person name="Lluch J."/>
            <person name="Castinel A."/>
            <person name="Donnadieu C."/>
            <person name="Desvignes T."/>
            <person name="Floi Bucao C."/>
            <person name="Jouanno E."/>
            <person name="Wen M."/>
            <person name="Mejri S."/>
            <person name="Dirks R."/>
            <person name="Jansen H."/>
            <person name="Henkel C."/>
            <person name="Chen W.J."/>
            <person name="Zahm M."/>
            <person name="Cabau C."/>
            <person name="Klopp C."/>
            <person name="Thompson A.W."/>
            <person name="Robinson-Rechavi M."/>
            <person name="Braasch I."/>
            <person name="Lecointre G."/>
            <person name="Bobe J."/>
            <person name="Postlethwait J.H."/>
            <person name="Berthelot C."/>
            <person name="Roest Crollius H."/>
            <person name="Guiguen Y."/>
        </authorList>
    </citation>
    <scope>NUCLEOTIDE SEQUENCE</scope>
    <source>
        <strain evidence="2">WJC10195</strain>
    </source>
</reference>
<feature type="compositionally biased region" description="Basic residues" evidence="1">
    <location>
        <begin position="172"/>
        <end position="183"/>
    </location>
</feature>
<protein>
    <submittedName>
        <fullName evidence="2">Uncharacterized protein</fullName>
    </submittedName>
</protein>
<feature type="region of interest" description="Disordered" evidence="1">
    <location>
        <begin position="1"/>
        <end position="20"/>
    </location>
</feature>
<gene>
    <name evidence="2" type="ORF">SKAU_G00085240</name>
</gene>
<dbReference type="Proteomes" id="UP001152622">
    <property type="component" value="Chromosome 3"/>
</dbReference>
<evidence type="ECO:0000313" key="3">
    <source>
        <dbReference type="Proteomes" id="UP001152622"/>
    </source>
</evidence>
<dbReference type="AlphaFoldDB" id="A0A9Q1FWH1"/>
<accession>A0A9Q1FWH1</accession>
<dbReference type="EMBL" id="JAINUF010000003">
    <property type="protein sequence ID" value="KAJ8368496.1"/>
    <property type="molecule type" value="Genomic_DNA"/>
</dbReference>
<keyword evidence="3" id="KW-1185">Reference proteome</keyword>
<feature type="compositionally biased region" description="Basic and acidic residues" evidence="1">
    <location>
        <begin position="153"/>
        <end position="171"/>
    </location>
</feature>
<sequence length="197" mass="20685">MKGRGPIGGPSSIPQSRLEGLRGSLPLPQTAVCCWSCVSFPGSKGLWALAHTSRSPGLRGSRVGAGDPAGAVYLVVLQLGCLGAGQASFSTALRARLRCLGSLFSPGPRTSGCPSRAAASPQNAAVIRPSPRPRPVTCDDPPLRFSRRGPALRLRDDEQSQAGRDEGDVRGRRPRSRGARRRPGAWGRRGTACTGRP</sequence>
<comment type="caution">
    <text evidence="2">The sequence shown here is derived from an EMBL/GenBank/DDBJ whole genome shotgun (WGS) entry which is preliminary data.</text>
</comment>
<name>A0A9Q1FWH1_SYNKA</name>
<feature type="region of interest" description="Disordered" evidence="1">
    <location>
        <begin position="108"/>
        <end position="197"/>
    </location>
</feature>
<evidence type="ECO:0000256" key="1">
    <source>
        <dbReference type="SAM" id="MobiDB-lite"/>
    </source>
</evidence>
<proteinExistence type="predicted"/>
<evidence type="ECO:0000313" key="2">
    <source>
        <dbReference type="EMBL" id="KAJ8368496.1"/>
    </source>
</evidence>